<keyword evidence="6 11" id="KW-0238">DNA-binding</keyword>
<dbReference type="CDD" id="cd00156">
    <property type="entry name" value="REC"/>
    <property type="match status" value="1"/>
</dbReference>
<dbReference type="KEGG" id="hme:HFX_6428"/>
<dbReference type="Proteomes" id="UP000011603">
    <property type="component" value="Unassembled WGS sequence"/>
</dbReference>
<dbReference type="InterPro" id="IPR001789">
    <property type="entry name" value="Sig_transdc_resp-reg_receiver"/>
</dbReference>
<evidence type="ECO:0000313" key="17">
    <source>
        <dbReference type="Proteomes" id="UP000027075"/>
    </source>
</evidence>
<dbReference type="Proteomes" id="UP000299011">
    <property type="component" value="Plasmid pHME505"/>
</dbReference>
<evidence type="ECO:0000256" key="4">
    <source>
        <dbReference type="ARBA" id="ARBA00023012"/>
    </source>
</evidence>
<dbReference type="EMBL" id="AOLO01000015">
    <property type="protein sequence ID" value="ELZ97143.1"/>
    <property type="molecule type" value="Genomic_DNA"/>
</dbReference>
<reference evidence="11" key="1">
    <citation type="journal article" date="2012" name="Appl. Environ. Microbiol.">
        <title>Identification of the haloarchaeal phasin (PhaP) that functions in polyhydroxyalkanoate accumulation and granule formation in Haloferax mediterranei.</title>
        <authorList>
            <person name="Cai S."/>
            <person name="Cai L."/>
            <person name="Liu H."/>
            <person name="Liu X."/>
            <person name="Han J."/>
            <person name="Zhou J."/>
            <person name="Xiang H."/>
        </authorList>
    </citation>
    <scope>NUCLEOTIDE SEQUENCE</scope>
    <source>
        <strain evidence="11">CGMCC 1.2087</strain>
    </source>
</reference>
<dbReference type="GO" id="GO:0000976">
    <property type="term" value="F:transcription cis-regulatory region binding"/>
    <property type="evidence" value="ECO:0007669"/>
    <property type="project" value="TreeGrafter"/>
</dbReference>
<dbReference type="PANTHER" id="PTHR48111">
    <property type="entry name" value="REGULATOR OF RPOS"/>
    <property type="match status" value="1"/>
</dbReference>
<proteinExistence type="predicted"/>
<keyword evidence="11" id="KW-0614">Plasmid</keyword>
<dbReference type="Gene3D" id="3.30.450.40">
    <property type="match status" value="1"/>
</dbReference>
<evidence type="ECO:0000256" key="2">
    <source>
        <dbReference type="ARBA" id="ARBA00022679"/>
    </source>
</evidence>
<reference evidence="11 15" key="2">
    <citation type="journal article" date="2012" name="J. Bacteriol.">
        <title>Complete genome sequence of the metabolically versatile halophilic archaeon Haloferax mediterranei, a poly(3-hydroxybutyrate-co-3-hydroxyvalerate) producer.</title>
        <authorList>
            <person name="Han J."/>
            <person name="Zhang F."/>
            <person name="Hou J."/>
            <person name="Liu X."/>
            <person name="Li M."/>
            <person name="Liu H."/>
            <person name="Cai L."/>
            <person name="Zhang B."/>
            <person name="Chen Y."/>
            <person name="Zhou J."/>
            <person name="Hu S."/>
            <person name="Xiang H."/>
        </authorList>
    </citation>
    <scope>NUCLEOTIDE SEQUENCE [LARGE SCALE GENOMIC DNA]</scope>
    <source>
        <strain evidence="15">ATCC 33500 / DSM 1411 / JCM 8866 / NBRC 14739 / NCIMB 2177 / R-4</strain>
        <strain evidence="11">CGMCC 1.2087</strain>
        <plasmid evidence="15">pHM500</plasmid>
    </source>
</reference>
<dbReference type="EMBL" id="CP007554">
    <property type="protein sequence ID" value="AHZ24402.1"/>
    <property type="molecule type" value="Genomic_DNA"/>
</dbReference>
<evidence type="ECO:0000256" key="3">
    <source>
        <dbReference type="ARBA" id="ARBA00022777"/>
    </source>
</evidence>
<evidence type="ECO:0000313" key="12">
    <source>
        <dbReference type="EMBL" id="AHZ24402.1"/>
    </source>
</evidence>
<dbReference type="PROSITE" id="PS50110">
    <property type="entry name" value="RESPONSE_REGULATORY"/>
    <property type="match status" value="1"/>
</dbReference>
<evidence type="ECO:0000313" key="11">
    <source>
        <dbReference type="EMBL" id="AFK21547.1"/>
    </source>
</evidence>
<dbReference type="InterPro" id="IPR011006">
    <property type="entry name" value="CheY-like_superfamily"/>
</dbReference>
<evidence type="ECO:0000256" key="7">
    <source>
        <dbReference type="ARBA" id="ARBA00023163"/>
    </source>
</evidence>
<evidence type="ECO:0000256" key="5">
    <source>
        <dbReference type="ARBA" id="ARBA00023015"/>
    </source>
</evidence>
<evidence type="ECO:0000313" key="13">
    <source>
        <dbReference type="EMBL" id="ELZ97143.1"/>
    </source>
</evidence>
<accession>I3RBD7</accession>
<name>I3RBD7_HALMT</name>
<keyword evidence="4" id="KW-0902">Two-component regulatory system</keyword>
<keyword evidence="7" id="KW-0804">Transcription</keyword>
<evidence type="ECO:0000256" key="9">
    <source>
        <dbReference type="SAM" id="MobiDB-lite"/>
    </source>
</evidence>
<dbReference type="OrthoDB" id="234125at2157"/>
<dbReference type="PANTHER" id="PTHR48111:SF1">
    <property type="entry name" value="TWO-COMPONENT RESPONSE REGULATOR ORR33"/>
    <property type="match status" value="1"/>
</dbReference>
<reference evidence="12 17" key="4">
    <citation type="submission" date="2014-04" db="EMBL/GenBank/DDBJ databases">
        <title>Transcriptional profiles of Haloferax mediterranei on the basis of nitrogen availability.</title>
        <authorList>
            <person name="Bautista V."/>
        </authorList>
    </citation>
    <scope>NUCLEOTIDE SEQUENCE [LARGE SCALE GENOMIC DNA]</scope>
    <source>
        <strain evidence="12">ATCC 33500</strain>
        <strain evidence="17">ATCC 33500 / DSM 1411 / JCM 8866 / NBRC 14739 / NCIMB 2177 / R-4</strain>
        <plasmid evidence="12">HMPLAS1</plasmid>
        <plasmid evidence="17">Plasmid HMPLAS1</plasmid>
    </source>
</reference>
<dbReference type="SUPFAM" id="SSF55781">
    <property type="entry name" value="GAF domain-like"/>
    <property type="match status" value="1"/>
</dbReference>
<dbReference type="GO" id="GO:0005829">
    <property type="term" value="C:cytosol"/>
    <property type="evidence" value="ECO:0007669"/>
    <property type="project" value="TreeGrafter"/>
</dbReference>
<sequence length="350" mass="39108">MIPENSLQALLIEDNPGDARLITHYLEKNSLPGDAEELELTHVENLTEGLEHLEENAYDFVLLDLGLPESRGLDTLDRVLSHSPELPVIVLTGLDDREVASEAIMSGAQDYLPKDDLNSTQLLRSLQYAIERKKREEELTALNRINALIRDINKALLTATTRAEIEQAACERFVATDPYKFAIVGEFSSDFEQFTERHWESVDNHDLEDVMESEGQLLGQQPAAEAIETHEVQVIENITEELLSESEEEETAEPKFESVAAIPLVFEMSVAAIPLEFGTVHGVLVVYTDRSHAFDEQEREVLGELGQTIGYAMTALKGQIGGAEPRADSPRDSVDDTREEESDNFHPGFY</sequence>
<dbReference type="EMBL" id="CP039140">
    <property type="protein sequence ID" value="QCQ76802.1"/>
    <property type="molecule type" value="Genomic_DNA"/>
</dbReference>
<dbReference type="AlphaFoldDB" id="I3RBD7"/>
<feature type="modified residue" description="4-aspartylphosphate" evidence="8">
    <location>
        <position position="64"/>
    </location>
</feature>
<evidence type="ECO:0000256" key="6">
    <source>
        <dbReference type="ARBA" id="ARBA00023125"/>
    </source>
</evidence>
<dbReference type="Gene3D" id="3.40.50.2300">
    <property type="match status" value="1"/>
</dbReference>
<organism evidence="11 15">
    <name type="scientific">Haloferax mediterranei (strain ATCC 33500 / DSM 1411 / JCM 8866 / NBRC 14739 / NCIMB 2177 / R-4)</name>
    <name type="common">Halobacterium mediterranei</name>
    <dbReference type="NCBI Taxonomy" id="523841"/>
    <lineage>
        <taxon>Archaea</taxon>
        <taxon>Methanobacteriati</taxon>
        <taxon>Methanobacteriota</taxon>
        <taxon>Stenosarchaea group</taxon>
        <taxon>Halobacteria</taxon>
        <taxon>Halobacteriales</taxon>
        <taxon>Haloferacaceae</taxon>
        <taxon>Haloferax</taxon>
    </lineage>
</organism>
<evidence type="ECO:0000259" key="10">
    <source>
        <dbReference type="PROSITE" id="PS50110"/>
    </source>
</evidence>
<dbReference type="InterPro" id="IPR029016">
    <property type="entry name" value="GAF-like_dom_sf"/>
</dbReference>
<feature type="domain" description="Response regulatory" evidence="10">
    <location>
        <begin position="8"/>
        <end position="129"/>
    </location>
</feature>
<geneLocation type="plasmid" evidence="11 15">
    <name>pHM500</name>
</geneLocation>
<dbReference type="Proteomes" id="UP000006469">
    <property type="component" value="Plasmid pHM500"/>
</dbReference>
<keyword evidence="5" id="KW-0805">Transcription regulation</keyword>
<evidence type="ECO:0000313" key="16">
    <source>
        <dbReference type="Proteomes" id="UP000011603"/>
    </source>
</evidence>
<gene>
    <name evidence="11" type="ordered locus">HFX_6428</name>
    <name evidence="12" type="ORF">BM92_15910</name>
    <name evidence="13" type="ORF">C439_17513</name>
    <name evidence="14" type="ORF">E6P09_15830</name>
</gene>
<dbReference type="EMBL" id="CP001871">
    <property type="protein sequence ID" value="AFK21547.1"/>
    <property type="molecule type" value="Genomic_DNA"/>
</dbReference>
<dbReference type="GO" id="GO:0006355">
    <property type="term" value="P:regulation of DNA-templated transcription"/>
    <property type="evidence" value="ECO:0007669"/>
    <property type="project" value="TreeGrafter"/>
</dbReference>
<evidence type="ECO:0000313" key="14">
    <source>
        <dbReference type="EMBL" id="QCQ76802.1"/>
    </source>
</evidence>
<protein>
    <submittedName>
        <fullName evidence="12">DNA-binding protein</fullName>
    </submittedName>
    <submittedName>
        <fullName evidence="11 14">Response regulator</fullName>
    </submittedName>
</protein>
<reference evidence="13 16" key="3">
    <citation type="journal article" date="2014" name="PLoS Genet.">
        <title>Phylogenetically driven sequencing of extremely halophilic archaea reveals strategies for static and dynamic osmo-response.</title>
        <authorList>
            <person name="Becker E.A."/>
            <person name="Seitzer P.M."/>
            <person name="Tritt A."/>
            <person name="Larsen D."/>
            <person name="Krusor M."/>
            <person name="Yao A.I."/>
            <person name="Wu D."/>
            <person name="Madern D."/>
            <person name="Eisen J.A."/>
            <person name="Darling A.E."/>
            <person name="Facciotti M.T."/>
        </authorList>
    </citation>
    <scope>NUCLEOTIDE SEQUENCE [LARGE SCALE GENOMIC DNA]</scope>
    <source>
        <strain evidence="13">ATCC 33500</strain>
        <strain evidence="16">ATCC 33500 / DSM 1411 / JCM 8866 / NBRC 14739 / NCIMB 2177 / R-4</strain>
    </source>
</reference>
<evidence type="ECO:0000256" key="1">
    <source>
        <dbReference type="ARBA" id="ARBA00022553"/>
    </source>
</evidence>
<evidence type="ECO:0000313" key="15">
    <source>
        <dbReference type="Proteomes" id="UP000006469"/>
    </source>
</evidence>
<keyword evidence="16" id="KW-1185">Reference proteome</keyword>
<dbReference type="InterPro" id="IPR003018">
    <property type="entry name" value="GAF"/>
</dbReference>
<reference evidence="11" key="5">
    <citation type="submission" date="2014-05" db="EMBL/GenBank/DDBJ databases">
        <authorList>
            <person name="Wang L."/>
            <person name="Yang H."/>
            <person name="Xiang H."/>
        </authorList>
    </citation>
    <scope>NUCLEOTIDE SEQUENCE</scope>
    <source>
        <strain evidence="11">CGMCC 1.2087</strain>
        <plasmid evidence="11">pHM500</plasmid>
    </source>
</reference>
<evidence type="ECO:0000256" key="8">
    <source>
        <dbReference type="PROSITE-ProRule" id="PRU00169"/>
    </source>
</evidence>
<reference evidence="14 18" key="6">
    <citation type="submission" date="2019-04" db="EMBL/GenBank/DDBJ databases">
        <title>Methylomes of two halophilic Archaea, Haloarcula marismortui and Haloferax mediterranei.</title>
        <authorList>
            <person name="DasSarma S."/>
            <person name="DasSarma P."/>
            <person name="DasSarma S."/>
            <person name="Fomenkov A."/>
            <person name="Vincze T."/>
            <person name="Anton B.P."/>
            <person name="Roberts R.J."/>
        </authorList>
    </citation>
    <scope>NUCLEOTIDE SEQUENCE [LARGE SCALE GENOMIC DNA]</scope>
    <source>
        <strain evidence="14">ATCC 33500</strain>
        <strain evidence="18">ATCC 33500 / DSM 1411 / JCM 8866 / NBRC 14739 / NCIMB 2177 / R-4</strain>
        <plasmid evidence="14 18">pHME505</plasmid>
    </source>
</reference>
<feature type="compositionally biased region" description="Basic and acidic residues" evidence="9">
    <location>
        <begin position="325"/>
        <end position="336"/>
    </location>
</feature>
<dbReference type="InterPro" id="IPR039420">
    <property type="entry name" value="WalR-like"/>
</dbReference>
<dbReference type="GO" id="GO:0016301">
    <property type="term" value="F:kinase activity"/>
    <property type="evidence" value="ECO:0007669"/>
    <property type="project" value="UniProtKB-KW"/>
</dbReference>
<dbReference type="SUPFAM" id="SSF52172">
    <property type="entry name" value="CheY-like"/>
    <property type="match status" value="1"/>
</dbReference>
<keyword evidence="3" id="KW-0418">Kinase</keyword>
<dbReference type="GO" id="GO:0032993">
    <property type="term" value="C:protein-DNA complex"/>
    <property type="evidence" value="ECO:0007669"/>
    <property type="project" value="TreeGrafter"/>
</dbReference>
<dbReference type="HOGENOM" id="CLU_791332_0_0_2"/>
<dbReference type="SMART" id="SM00448">
    <property type="entry name" value="REC"/>
    <property type="match status" value="1"/>
</dbReference>
<evidence type="ECO:0000313" key="18">
    <source>
        <dbReference type="Proteomes" id="UP000299011"/>
    </source>
</evidence>
<dbReference type="Pfam" id="PF00072">
    <property type="entry name" value="Response_reg"/>
    <property type="match status" value="1"/>
</dbReference>
<dbReference type="GO" id="GO:0000156">
    <property type="term" value="F:phosphorelay response regulator activity"/>
    <property type="evidence" value="ECO:0007669"/>
    <property type="project" value="TreeGrafter"/>
</dbReference>
<keyword evidence="1 8" id="KW-0597">Phosphoprotein</keyword>
<keyword evidence="2" id="KW-0808">Transferase</keyword>
<dbReference type="Proteomes" id="UP000027075">
    <property type="component" value="Plasmid HMPLAS1"/>
</dbReference>
<dbReference type="Pfam" id="PF13185">
    <property type="entry name" value="GAF_2"/>
    <property type="match status" value="1"/>
</dbReference>
<geneLocation type="plasmid" evidence="12 17">
    <name>HMPLAS1</name>
</geneLocation>
<feature type="region of interest" description="Disordered" evidence="9">
    <location>
        <begin position="320"/>
        <end position="350"/>
    </location>
</feature>
<geneLocation type="plasmid" evidence="14 18">
    <name>pHME505</name>
</geneLocation>
<dbReference type="PATRIC" id="fig|523841.21.peg.3520"/>